<reference evidence="4" key="1">
    <citation type="submission" date="2019-03" db="EMBL/GenBank/DDBJ databases">
        <title>Phycologia Chloroplast and mitochondrial genomes of Kumanoa mahlacensis.</title>
        <authorList>
            <person name="Fang K."/>
        </authorList>
    </citation>
    <scope>NUCLEOTIDE SEQUENCE</scope>
    <source>
        <strain evidence="4">SAS-FKP1701</strain>
    </source>
</reference>
<dbReference type="AlphaFoldDB" id="A0A8K1YU08"/>
<accession>A0A8K1YU08</accession>
<keyword evidence="4" id="KW-0496">Mitochondrion</keyword>
<dbReference type="GO" id="GO:1990904">
    <property type="term" value="C:ribonucleoprotein complex"/>
    <property type="evidence" value="ECO:0007669"/>
    <property type="project" value="UniProtKB-KW"/>
</dbReference>
<dbReference type="GO" id="GO:0005840">
    <property type="term" value="C:ribosome"/>
    <property type="evidence" value="ECO:0007669"/>
    <property type="project" value="UniProtKB-KW"/>
</dbReference>
<dbReference type="PIRSF" id="PIRSF002131">
    <property type="entry name" value="Ribosomal_S11"/>
    <property type="match status" value="1"/>
</dbReference>
<comment type="similarity">
    <text evidence="1">Belongs to the universal ribosomal protein uS11 family.</text>
</comment>
<protein>
    <submittedName>
        <fullName evidence="4">Ribosomal protein S11</fullName>
    </submittedName>
</protein>
<dbReference type="EMBL" id="MK611801">
    <property type="protein sequence ID" value="UEQ11853.1"/>
    <property type="molecule type" value="Genomic_DNA"/>
</dbReference>
<evidence type="ECO:0000313" key="4">
    <source>
        <dbReference type="EMBL" id="UEQ11853.1"/>
    </source>
</evidence>
<keyword evidence="3" id="KW-0687">Ribonucleoprotein</keyword>
<keyword evidence="2 4" id="KW-0689">Ribosomal protein</keyword>
<name>A0A8K1YU08_9FLOR</name>
<dbReference type="Gene3D" id="3.30.420.80">
    <property type="entry name" value="Ribosomal protein S11"/>
    <property type="match status" value="1"/>
</dbReference>
<gene>
    <name evidence="4" type="primary">rps11</name>
</gene>
<dbReference type="PANTHER" id="PTHR11759">
    <property type="entry name" value="40S RIBOSOMAL PROTEIN S14/30S RIBOSOMAL PROTEIN S11"/>
    <property type="match status" value="1"/>
</dbReference>
<sequence>MQLQLKKTAIVFVLFTTNNIIYSITDLEGSVVFWTSTGSLKSSGLKKTVSSLIHTSTIRLINYIQQHHFLFLHVKIKGLSKSKRLIVKTFQQFNLKILSLQDLTSFPHNGCRKRKKRYI</sequence>
<dbReference type="InterPro" id="IPR001971">
    <property type="entry name" value="Ribosomal_uS11"/>
</dbReference>
<dbReference type="GO" id="GO:0006412">
    <property type="term" value="P:translation"/>
    <property type="evidence" value="ECO:0007669"/>
    <property type="project" value="InterPro"/>
</dbReference>
<evidence type="ECO:0000256" key="2">
    <source>
        <dbReference type="ARBA" id="ARBA00022980"/>
    </source>
</evidence>
<organism evidence="4">
    <name type="scientific">Kumanoa mahlacensis</name>
    <dbReference type="NCBI Taxonomy" id="1196387"/>
    <lineage>
        <taxon>Eukaryota</taxon>
        <taxon>Rhodophyta</taxon>
        <taxon>Florideophyceae</taxon>
        <taxon>Nemaliophycidae</taxon>
        <taxon>Batrachospermales</taxon>
        <taxon>Batrachospermaceae</taxon>
        <taxon>Kumanoa</taxon>
    </lineage>
</organism>
<proteinExistence type="inferred from homology"/>
<evidence type="ECO:0000256" key="1">
    <source>
        <dbReference type="ARBA" id="ARBA00006194"/>
    </source>
</evidence>
<geneLocation type="mitochondrion" evidence="4"/>
<dbReference type="InterPro" id="IPR036967">
    <property type="entry name" value="Ribosomal_uS11_sf"/>
</dbReference>
<dbReference type="SUPFAM" id="SSF53137">
    <property type="entry name" value="Translational machinery components"/>
    <property type="match status" value="1"/>
</dbReference>
<dbReference type="Pfam" id="PF00411">
    <property type="entry name" value="Ribosomal_S11"/>
    <property type="match status" value="1"/>
</dbReference>
<dbReference type="HAMAP" id="MF_01310">
    <property type="entry name" value="Ribosomal_uS11"/>
    <property type="match status" value="1"/>
</dbReference>
<dbReference type="GO" id="GO:0003735">
    <property type="term" value="F:structural constituent of ribosome"/>
    <property type="evidence" value="ECO:0007669"/>
    <property type="project" value="InterPro"/>
</dbReference>
<evidence type="ECO:0000256" key="3">
    <source>
        <dbReference type="ARBA" id="ARBA00023274"/>
    </source>
</evidence>